<feature type="region of interest" description="Disordered" evidence="10">
    <location>
        <begin position="293"/>
        <end position="363"/>
    </location>
</feature>
<comment type="caution">
    <text evidence="12">The sequence shown here is derived from an EMBL/GenBank/DDBJ whole genome shotgun (WGS) entry which is preliminary data.</text>
</comment>
<feature type="region of interest" description="Disordered" evidence="10">
    <location>
        <begin position="408"/>
        <end position="472"/>
    </location>
</feature>
<dbReference type="AlphaFoldDB" id="I2FN53"/>
<feature type="region of interest" description="Disordered" evidence="10">
    <location>
        <begin position="918"/>
        <end position="1086"/>
    </location>
</feature>
<feature type="compositionally biased region" description="Polar residues" evidence="10">
    <location>
        <begin position="1065"/>
        <end position="1076"/>
    </location>
</feature>
<evidence type="ECO:0000256" key="4">
    <source>
        <dbReference type="ARBA" id="ARBA00022618"/>
    </source>
</evidence>
<dbReference type="GO" id="GO:0045132">
    <property type="term" value="P:meiotic chromosome segregation"/>
    <property type="evidence" value="ECO:0007669"/>
    <property type="project" value="InterPro"/>
</dbReference>
<dbReference type="HOGENOM" id="CLU_269171_0_0_1"/>
<evidence type="ECO:0000259" key="11">
    <source>
        <dbReference type="Pfam" id="PF07557"/>
    </source>
</evidence>
<feature type="compositionally biased region" description="Basic residues" evidence="10">
    <location>
        <begin position="312"/>
        <end position="325"/>
    </location>
</feature>
<feature type="compositionally biased region" description="Polar residues" evidence="10">
    <location>
        <begin position="544"/>
        <end position="558"/>
    </location>
</feature>
<dbReference type="InterPro" id="IPR011515">
    <property type="entry name" value="Shugoshin_C"/>
</dbReference>
<dbReference type="OMA" id="APQPSMW"/>
<feature type="compositionally biased region" description="Polar residues" evidence="10">
    <location>
        <begin position="188"/>
        <end position="204"/>
    </location>
</feature>
<name>I2FN53_USTHO</name>
<evidence type="ECO:0000256" key="8">
    <source>
        <dbReference type="ARBA" id="ARBA00023328"/>
    </source>
</evidence>
<evidence type="ECO:0000256" key="7">
    <source>
        <dbReference type="ARBA" id="ARBA00023306"/>
    </source>
</evidence>
<dbReference type="GO" id="GO:0005634">
    <property type="term" value="C:nucleus"/>
    <property type="evidence" value="ECO:0007669"/>
    <property type="project" value="InterPro"/>
</dbReference>
<feature type="region of interest" description="Disordered" evidence="10">
    <location>
        <begin position="678"/>
        <end position="746"/>
    </location>
</feature>
<keyword evidence="7" id="KW-0131">Cell cycle</keyword>
<feature type="compositionally biased region" description="Polar residues" evidence="10">
    <location>
        <begin position="628"/>
        <end position="645"/>
    </location>
</feature>
<comment type="similarity">
    <text evidence="2">Belongs to the shugoshin family.</text>
</comment>
<feature type="compositionally biased region" description="Low complexity" evidence="10">
    <location>
        <begin position="786"/>
        <end position="809"/>
    </location>
</feature>
<dbReference type="PANTHER" id="PTHR21577">
    <property type="entry name" value="SHUGOSHIN"/>
    <property type="match status" value="1"/>
</dbReference>
<feature type="compositionally biased region" description="Polar residues" evidence="10">
    <location>
        <begin position="1030"/>
        <end position="1045"/>
    </location>
</feature>
<feature type="compositionally biased region" description="Low complexity" evidence="10">
    <location>
        <begin position="1165"/>
        <end position="1179"/>
    </location>
</feature>
<evidence type="ECO:0000256" key="3">
    <source>
        <dbReference type="ARBA" id="ARBA00022454"/>
    </source>
</evidence>
<feature type="compositionally biased region" description="Polar residues" evidence="10">
    <location>
        <begin position="734"/>
        <end position="746"/>
    </location>
</feature>
<feature type="compositionally biased region" description="Basic and acidic residues" evidence="10">
    <location>
        <begin position="298"/>
        <end position="309"/>
    </location>
</feature>
<feature type="region of interest" description="Disordered" evidence="10">
    <location>
        <begin position="620"/>
        <end position="653"/>
    </location>
</feature>
<dbReference type="Proteomes" id="UP000006174">
    <property type="component" value="Unassembled WGS sequence"/>
</dbReference>
<feature type="compositionally biased region" description="Polar residues" evidence="10">
    <location>
        <begin position="918"/>
        <end position="930"/>
    </location>
</feature>
<feature type="compositionally biased region" description="Polar residues" evidence="10">
    <location>
        <begin position="1180"/>
        <end position="1196"/>
    </location>
</feature>
<sequence>MPPATRREVRLSASLPHPPTDNDSHTIQASRSANFFVPNMESILENFEHFKRKHISQNREIIKANALAQTRMRELENRIHTLEAEKVQKEIETVGLTAQLTHLRHAIASIHAGWEAIGRGLTLGLTHQHVSFKAPNFPTTSKLPPSNRVKVEPHPNASAVVKHIAAAPQAHIQSLPEEASDAEHNHRFPQQSFPNPVNGASTSHQQLAQWQQQFKARRAAQIRKSGASSPLIGNTSLASALNMDDAPSPMASPELPAQLEDVIVAASASRSDSHHWSLPHVAEQAYIPSAPFEVQSEASDRPALHERPSRQSLRRSGRKSTRRHSGYISHHDYADDYARSQSPENESASSSAQPSSDPFLPSEANSEAMEGVLVYPGHDDQSAPQPPLTDITNGRLVATSSRFGSASPYLEDHVKAADTTPRKPSRTHSEGGALFSHHPYSTAAANSPPSEARTPDGRKRKVPAHELHDPMPTPARLFSAAIQATPSAHVASDATADTDSETQTGRTRRVRKSINYALPKLNTKMRKPDPSDLVPASTPHRSHSNTPASARSMVGSTGNLSDIRKLHEAAALRQSPAERTSNMRSKGSPSRSSGELSRGQEEGGVRMADLFEIRQHASALADRDQGCNRRSNSNLAFWSTDGVTDTSDDESRVTSNADLGELAELEAAVSDLCTADEAKQVDTPRAPQPSMWPSRSAAQISASSSTDSMASCSSTATSNATESKRPSLRRKSTPLPSRSRQSSVEQAMQVEAMQVDNASNHVSLSHLTDDTLDAAILTQQKPSSRATPPSDTSGTTAATTGSTKATMSAQSIADTKKAGERSRTVSSASSSTVLGNGRPPVASSGLAAGMKPKQRPASAGAALVGSRSVSATSGVTAIERPRTFSGTTAANAGLAQSASGNVVRPTTASSIQRASLRSALTNQTKSTPGQITPRIGAKGLPLSTTPASKDSPRLAGTPILRPTLSTSSLASESSGRSSPTLSTASSSSASTQLSITTRTSLKTQPTAMQQAKTQRPGTASSTASATVSSREGSTPRLNASATPISVSRPHPARSMPSLRRATEKTGVTSTPRITVRSSSSTLPAAAGGASGASTAISAATIAASKVAKAISSTPASRAREASATAMGLGIDFSSTLDENPAGEELINLTDKIHQVLQSSSSSVANPSLSCLSSEAQSSSPTTACKTSSDDASTSAGNLAKARRTSRRVSGMTA</sequence>
<feature type="compositionally biased region" description="Basic and acidic residues" evidence="10">
    <location>
        <begin position="814"/>
        <end position="823"/>
    </location>
</feature>
<keyword evidence="13" id="KW-1185">Reference proteome</keyword>
<evidence type="ECO:0000256" key="1">
    <source>
        <dbReference type="ARBA" id="ARBA00004584"/>
    </source>
</evidence>
<organism evidence="12 13">
    <name type="scientific">Ustilago hordei</name>
    <name type="common">Barley covered smut fungus</name>
    <dbReference type="NCBI Taxonomy" id="120017"/>
    <lineage>
        <taxon>Eukaryota</taxon>
        <taxon>Fungi</taxon>
        <taxon>Dikarya</taxon>
        <taxon>Basidiomycota</taxon>
        <taxon>Ustilaginomycotina</taxon>
        <taxon>Ustilaginomycetes</taxon>
        <taxon>Ustilaginales</taxon>
        <taxon>Ustilaginaceae</taxon>
        <taxon>Ustilago</taxon>
    </lineage>
</organism>
<feature type="compositionally biased region" description="Low complexity" evidence="10">
    <location>
        <begin position="340"/>
        <end position="356"/>
    </location>
</feature>
<dbReference type="PANTHER" id="PTHR21577:SF3">
    <property type="entry name" value="SHUGOSHIN 1-RELATED"/>
    <property type="match status" value="1"/>
</dbReference>
<feature type="compositionally biased region" description="Low complexity" evidence="10">
    <location>
        <begin position="965"/>
        <end position="997"/>
    </location>
</feature>
<dbReference type="InterPro" id="IPR038889">
    <property type="entry name" value="Shugoshin1/2"/>
</dbReference>
<feature type="compositionally biased region" description="Low complexity" evidence="10">
    <location>
        <begin position="1018"/>
        <end position="1029"/>
    </location>
</feature>
<feature type="region of interest" description="Disordered" evidence="10">
    <location>
        <begin position="177"/>
        <end position="232"/>
    </location>
</feature>
<feature type="compositionally biased region" description="Low complexity" evidence="10">
    <location>
        <begin position="1077"/>
        <end position="1086"/>
    </location>
</feature>
<feature type="compositionally biased region" description="Low complexity" evidence="10">
    <location>
        <begin position="694"/>
        <end position="721"/>
    </location>
</feature>
<evidence type="ECO:0000256" key="5">
    <source>
        <dbReference type="ARBA" id="ARBA00022829"/>
    </source>
</evidence>
<keyword evidence="5" id="KW-0159">Chromosome partition</keyword>
<keyword evidence="3" id="KW-0158">Chromosome</keyword>
<proteinExistence type="inferred from homology"/>
<feature type="compositionally biased region" description="Polar residues" evidence="10">
    <location>
        <begin position="495"/>
        <end position="505"/>
    </location>
</feature>
<accession>I2FN53</accession>
<feature type="compositionally biased region" description="Basic and acidic residues" evidence="10">
    <location>
        <begin position="329"/>
        <end position="338"/>
    </location>
</feature>
<reference evidence="12 13" key="1">
    <citation type="journal article" date="2012" name="Plant Cell">
        <title>Genome comparison of barley and maize smut fungi reveals targeted loss of RNA silencing components and species-specific presence of transposable elements.</title>
        <authorList>
            <person name="Laurie J.D."/>
            <person name="Ali S."/>
            <person name="Linning R."/>
            <person name="Mannhaupt G."/>
            <person name="Wong P."/>
            <person name="Gueldener U."/>
            <person name="Muensterkoetter M."/>
            <person name="Moore R."/>
            <person name="Kahmann R."/>
            <person name="Bakkeren G."/>
            <person name="Schirawski J."/>
        </authorList>
    </citation>
    <scope>NUCLEOTIDE SEQUENCE [LARGE SCALE GENOMIC DNA]</scope>
    <source>
        <strain evidence="13">Uh4875-4</strain>
    </source>
</reference>
<dbReference type="Pfam" id="PF07557">
    <property type="entry name" value="Shugoshin_C"/>
    <property type="match status" value="1"/>
</dbReference>
<evidence type="ECO:0000256" key="6">
    <source>
        <dbReference type="ARBA" id="ARBA00023054"/>
    </source>
</evidence>
<feature type="compositionally biased region" description="Polar residues" evidence="10">
    <location>
        <begin position="998"/>
        <end position="1017"/>
    </location>
</feature>
<dbReference type="GO" id="GO:0000775">
    <property type="term" value="C:chromosome, centromeric region"/>
    <property type="evidence" value="ECO:0007669"/>
    <property type="project" value="UniProtKB-SubCell"/>
</dbReference>
<evidence type="ECO:0000256" key="2">
    <source>
        <dbReference type="ARBA" id="ARBA00010845"/>
    </source>
</evidence>
<evidence type="ECO:0000313" key="13">
    <source>
        <dbReference type="Proteomes" id="UP000006174"/>
    </source>
</evidence>
<dbReference type="EMBL" id="CAGI01000133">
    <property type="protein sequence ID" value="CCF48346.1"/>
    <property type="molecule type" value="Genomic_DNA"/>
</dbReference>
<feature type="region of interest" description="Disordered" evidence="10">
    <location>
        <begin position="572"/>
        <end position="602"/>
    </location>
</feature>
<keyword evidence="6 9" id="KW-0175">Coiled coil</keyword>
<feature type="region of interest" description="Disordered" evidence="10">
    <location>
        <begin position="484"/>
        <end position="558"/>
    </location>
</feature>
<dbReference type="STRING" id="1128400.I2FN53"/>
<evidence type="ECO:0000313" key="12">
    <source>
        <dbReference type="EMBL" id="CCF48346.1"/>
    </source>
</evidence>
<feature type="coiled-coil region" evidence="9">
    <location>
        <begin position="58"/>
        <end position="92"/>
    </location>
</feature>
<keyword evidence="4" id="KW-0132">Cell division</keyword>
<evidence type="ECO:0000256" key="10">
    <source>
        <dbReference type="SAM" id="MobiDB-lite"/>
    </source>
</evidence>
<feature type="compositionally biased region" description="Basic and acidic residues" evidence="10">
    <location>
        <begin position="1"/>
        <end position="10"/>
    </location>
</feature>
<feature type="compositionally biased region" description="Low complexity" evidence="10">
    <location>
        <begin position="824"/>
        <end position="833"/>
    </location>
</feature>
<feature type="compositionally biased region" description="Polar residues" evidence="10">
    <location>
        <begin position="577"/>
        <end position="595"/>
    </location>
</feature>
<feature type="region of interest" description="Disordered" evidence="10">
    <location>
        <begin position="780"/>
        <end position="874"/>
    </location>
</feature>
<dbReference type="GO" id="GO:0051301">
    <property type="term" value="P:cell division"/>
    <property type="evidence" value="ECO:0007669"/>
    <property type="project" value="UniProtKB-KW"/>
</dbReference>
<feature type="compositionally biased region" description="Basic and acidic residues" evidence="10">
    <location>
        <begin position="453"/>
        <end position="469"/>
    </location>
</feature>
<protein>
    <recommendedName>
        <fullName evidence="11">Shugoshin C-terminal domain-containing protein</fullName>
    </recommendedName>
</protein>
<feature type="region of interest" description="Disordered" evidence="10">
    <location>
        <begin position="1"/>
        <end position="26"/>
    </location>
</feature>
<feature type="region of interest" description="Disordered" evidence="10">
    <location>
        <begin position="1165"/>
        <end position="1213"/>
    </location>
</feature>
<gene>
    <name evidence="12" type="ORF">UHOR_06729</name>
</gene>
<comment type="subcellular location">
    <subcellularLocation>
        <location evidence="1">Chromosome</location>
        <location evidence="1">Centromere</location>
    </subcellularLocation>
</comment>
<keyword evidence="8" id="KW-0137">Centromere</keyword>
<evidence type="ECO:0000256" key="9">
    <source>
        <dbReference type="SAM" id="Coils"/>
    </source>
</evidence>
<feature type="domain" description="Shugoshin C-terminal" evidence="11">
    <location>
        <begin position="508"/>
        <end position="527"/>
    </location>
</feature>
<dbReference type="eggNOG" id="ENOG502SEGR">
    <property type="taxonomic scope" value="Eukaryota"/>
</dbReference>